<dbReference type="EMBL" id="KN834772">
    <property type="protein sequence ID" value="KIK61010.1"/>
    <property type="molecule type" value="Genomic_DNA"/>
</dbReference>
<proteinExistence type="predicted"/>
<evidence type="ECO:0000313" key="4">
    <source>
        <dbReference type="Proteomes" id="UP000053593"/>
    </source>
</evidence>
<dbReference type="InterPro" id="IPR027417">
    <property type="entry name" value="P-loop_NTPase"/>
</dbReference>
<dbReference type="AlphaFoldDB" id="A0A0D0BBA7"/>
<feature type="domain" description="NACHT" evidence="2">
    <location>
        <begin position="71"/>
        <end position="217"/>
    </location>
</feature>
<dbReference type="Pfam" id="PF24883">
    <property type="entry name" value="NPHP3_N"/>
    <property type="match status" value="1"/>
</dbReference>
<dbReference type="PROSITE" id="PS50837">
    <property type="entry name" value="NACHT"/>
    <property type="match status" value="1"/>
</dbReference>
<sequence>MQLGLVAVKQGYETGAMVKEDHRKGIFDDLVKERSTLEPKSRDRNECYPGTRLKVLTEIEDWINSDDDLQPVFCLSGDSGLGKTAIAVSVSQQTIRYGKNVRFAAFFCSSLSEEASNPNNIFPTLAAQFAVWEDVYPVFKDELGLHKMHDSEKKRHKNLLTRLLKEADQSQKKLLVIDGLDECKSEAEVHTILKSLLEIIKEDIPSLKILITCRSNSQISTTLFDYNAYQYSLNAIDPSAHARDLRILLSVELRARDITQ</sequence>
<dbReference type="SUPFAM" id="SSF52540">
    <property type="entry name" value="P-loop containing nucleoside triphosphate hydrolases"/>
    <property type="match status" value="1"/>
</dbReference>
<keyword evidence="1" id="KW-0677">Repeat</keyword>
<reference evidence="3 4" key="1">
    <citation type="submission" date="2014-04" db="EMBL/GenBank/DDBJ databases">
        <title>Evolutionary Origins and Diversification of the Mycorrhizal Mutualists.</title>
        <authorList>
            <consortium name="DOE Joint Genome Institute"/>
            <consortium name="Mycorrhizal Genomics Consortium"/>
            <person name="Kohler A."/>
            <person name="Kuo A."/>
            <person name="Nagy L.G."/>
            <person name="Floudas D."/>
            <person name="Copeland A."/>
            <person name="Barry K.W."/>
            <person name="Cichocki N."/>
            <person name="Veneault-Fourrey C."/>
            <person name="LaButti K."/>
            <person name="Lindquist E.A."/>
            <person name="Lipzen A."/>
            <person name="Lundell T."/>
            <person name="Morin E."/>
            <person name="Murat C."/>
            <person name="Riley R."/>
            <person name="Ohm R."/>
            <person name="Sun H."/>
            <person name="Tunlid A."/>
            <person name="Henrissat B."/>
            <person name="Grigoriev I.V."/>
            <person name="Hibbett D.S."/>
            <person name="Martin F."/>
        </authorList>
    </citation>
    <scope>NUCLEOTIDE SEQUENCE [LARGE SCALE GENOMIC DNA]</scope>
    <source>
        <strain evidence="3 4">FD-317 M1</strain>
    </source>
</reference>
<dbReference type="Proteomes" id="UP000053593">
    <property type="component" value="Unassembled WGS sequence"/>
</dbReference>
<gene>
    <name evidence="3" type="ORF">GYMLUDRAFT_586365</name>
</gene>
<dbReference type="PANTHER" id="PTHR10039">
    <property type="entry name" value="AMELOGENIN"/>
    <property type="match status" value="1"/>
</dbReference>
<evidence type="ECO:0000313" key="3">
    <source>
        <dbReference type="EMBL" id="KIK61010.1"/>
    </source>
</evidence>
<feature type="non-terminal residue" evidence="3">
    <location>
        <position position="1"/>
    </location>
</feature>
<keyword evidence="4" id="KW-1185">Reference proteome</keyword>
<dbReference type="InterPro" id="IPR056884">
    <property type="entry name" value="NPHP3-like_N"/>
</dbReference>
<evidence type="ECO:0000256" key="1">
    <source>
        <dbReference type="ARBA" id="ARBA00022737"/>
    </source>
</evidence>
<dbReference type="InterPro" id="IPR007111">
    <property type="entry name" value="NACHT_NTPase"/>
</dbReference>
<organism evidence="3 4">
    <name type="scientific">Collybiopsis luxurians FD-317 M1</name>
    <dbReference type="NCBI Taxonomy" id="944289"/>
    <lineage>
        <taxon>Eukaryota</taxon>
        <taxon>Fungi</taxon>
        <taxon>Dikarya</taxon>
        <taxon>Basidiomycota</taxon>
        <taxon>Agaricomycotina</taxon>
        <taxon>Agaricomycetes</taxon>
        <taxon>Agaricomycetidae</taxon>
        <taxon>Agaricales</taxon>
        <taxon>Marasmiineae</taxon>
        <taxon>Omphalotaceae</taxon>
        <taxon>Collybiopsis</taxon>
        <taxon>Collybiopsis luxurians</taxon>
    </lineage>
</organism>
<dbReference type="OrthoDB" id="3047770at2759"/>
<evidence type="ECO:0000259" key="2">
    <source>
        <dbReference type="PROSITE" id="PS50837"/>
    </source>
</evidence>
<protein>
    <recommendedName>
        <fullName evidence="2">NACHT domain-containing protein</fullName>
    </recommendedName>
</protein>
<dbReference type="HOGENOM" id="CLU_1071798_0_0_1"/>
<dbReference type="Gene3D" id="3.40.50.300">
    <property type="entry name" value="P-loop containing nucleotide triphosphate hydrolases"/>
    <property type="match status" value="1"/>
</dbReference>
<name>A0A0D0BBA7_9AGAR</name>
<accession>A0A0D0BBA7</accession>